<evidence type="ECO:0000313" key="1">
    <source>
        <dbReference type="EnsemblMetazoa" id="GBRI031880-PA"/>
    </source>
</evidence>
<organism evidence="1 2">
    <name type="scientific">Glossina brevipalpis</name>
    <dbReference type="NCBI Taxonomy" id="37001"/>
    <lineage>
        <taxon>Eukaryota</taxon>
        <taxon>Metazoa</taxon>
        <taxon>Ecdysozoa</taxon>
        <taxon>Arthropoda</taxon>
        <taxon>Hexapoda</taxon>
        <taxon>Insecta</taxon>
        <taxon>Pterygota</taxon>
        <taxon>Neoptera</taxon>
        <taxon>Endopterygota</taxon>
        <taxon>Diptera</taxon>
        <taxon>Brachycera</taxon>
        <taxon>Muscomorpha</taxon>
        <taxon>Hippoboscoidea</taxon>
        <taxon>Glossinidae</taxon>
        <taxon>Glossina</taxon>
    </lineage>
</organism>
<sequence length="169" mass="20189">MYICICSIFISKCRRRCSKNKLAGCVRTCRSPYEHILHKKDWALEIMKREVDRYLNNTLINYTIWTIPVNNIELLTIHGYSFNKALVIFGYKKMHWAYHDEDNVVQDSFDLPTTFCGCCLDRQYLKIMKRVQNYMEENKYSFLTNLKYISGMLQVPRLDEDEGLEEEDE</sequence>
<dbReference type="VEuPathDB" id="VectorBase:GBRI031880"/>
<keyword evidence="2" id="KW-1185">Reference proteome</keyword>
<proteinExistence type="predicted"/>
<accession>A0A1A9WTZ2</accession>
<dbReference type="Proteomes" id="UP000091820">
    <property type="component" value="Unassembled WGS sequence"/>
</dbReference>
<reference evidence="2" key="1">
    <citation type="submission" date="2014-03" db="EMBL/GenBank/DDBJ databases">
        <authorList>
            <person name="Aksoy S."/>
            <person name="Warren W."/>
            <person name="Wilson R.K."/>
        </authorList>
    </citation>
    <scope>NUCLEOTIDE SEQUENCE [LARGE SCALE GENOMIC DNA]</scope>
    <source>
        <strain evidence="2">IAEA</strain>
    </source>
</reference>
<protein>
    <submittedName>
        <fullName evidence="1">Uncharacterized protein</fullName>
    </submittedName>
</protein>
<evidence type="ECO:0000313" key="2">
    <source>
        <dbReference type="Proteomes" id="UP000091820"/>
    </source>
</evidence>
<dbReference type="AlphaFoldDB" id="A0A1A9WTZ2"/>
<dbReference type="EnsemblMetazoa" id="GBRI031880-RA">
    <property type="protein sequence ID" value="GBRI031880-PA"/>
    <property type="gene ID" value="GBRI031880"/>
</dbReference>
<name>A0A1A9WTZ2_9MUSC</name>
<reference evidence="1" key="2">
    <citation type="submission" date="2020-05" db="UniProtKB">
        <authorList>
            <consortium name="EnsemblMetazoa"/>
        </authorList>
    </citation>
    <scope>IDENTIFICATION</scope>
    <source>
        <strain evidence="1">IAEA</strain>
    </source>
</reference>